<dbReference type="InterPro" id="IPR023214">
    <property type="entry name" value="HAD_sf"/>
</dbReference>
<dbReference type="Proteomes" id="UP000667802">
    <property type="component" value="Unassembled WGS sequence"/>
</dbReference>
<evidence type="ECO:0000313" key="1">
    <source>
        <dbReference type="EMBL" id="MDR9893281.1"/>
    </source>
</evidence>
<dbReference type="Pfam" id="PF13242">
    <property type="entry name" value="Hydrolase_like"/>
    <property type="match status" value="1"/>
</dbReference>
<reference evidence="2" key="1">
    <citation type="journal article" date="2021" name="Science">
        <title>Hunting the eagle killer: A cyanobacterial neurotoxin causes vacuolar myelinopathy.</title>
        <authorList>
            <person name="Breinlinger S."/>
            <person name="Phillips T.J."/>
            <person name="Haram B.N."/>
            <person name="Mares J."/>
            <person name="Martinez Yerena J.A."/>
            <person name="Hrouzek P."/>
            <person name="Sobotka R."/>
            <person name="Henderson W.M."/>
            <person name="Schmieder P."/>
            <person name="Williams S.M."/>
            <person name="Lauderdale J.D."/>
            <person name="Wilde H.D."/>
            <person name="Gerrin W."/>
            <person name="Kust A."/>
            <person name="Washington J.W."/>
            <person name="Wagner C."/>
            <person name="Geier B."/>
            <person name="Liebeke M."/>
            <person name="Enke H."/>
            <person name="Niedermeyer T.H.J."/>
            <person name="Wilde S.B."/>
        </authorList>
    </citation>
    <scope>NUCLEOTIDE SEQUENCE [LARGE SCALE GENOMIC DNA]</scope>
    <source>
        <strain evidence="2">Thurmond2011</strain>
    </source>
</reference>
<dbReference type="Gene3D" id="3.40.50.1000">
    <property type="entry name" value="HAD superfamily/HAD-like"/>
    <property type="match status" value="1"/>
</dbReference>
<dbReference type="InterPro" id="IPR004446">
    <property type="entry name" value="Heptose_bisP_phosphatase"/>
</dbReference>
<dbReference type="SUPFAM" id="SSF56784">
    <property type="entry name" value="HAD-like"/>
    <property type="match status" value="1"/>
</dbReference>
<gene>
    <name evidence="1" type="ORF">G7B40_001600</name>
</gene>
<keyword evidence="1" id="KW-0378">Hydrolase</keyword>
<proteinExistence type="predicted"/>
<comment type="caution">
    <text evidence="1">The sequence shown here is derived from an EMBL/GenBank/DDBJ whole genome shotgun (WGS) entry which is preliminary data.</text>
</comment>
<name>A0AAP5I237_9CYAN</name>
<dbReference type="GO" id="GO:0016791">
    <property type="term" value="F:phosphatase activity"/>
    <property type="evidence" value="ECO:0007669"/>
    <property type="project" value="InterPro"/>
</dbReference>
<dbReference type="PANTHER" id="PTHR42891:SF1">
    <property type="entry name" value="D-GLYCERO-BETA-D-MANNO-HEPTOSE-1,7-BISPHOSPHATE 7-PHOSPHATASE"/>
    <property type="match status" value="1"/>
</dbReference>
<evidence type="ECO:0000313" key="2">
    <source>
        <dbReference type="Proteomes" id="UP000667802"/>
    </source>
</evidence>
<organism evidence="1 2">
    <name type="scientific">Aetokthonos hydrillicola Thurmond2011</name>
    <dbReference type="NCBI Taxonomy" id="2712845"/>
    <lineage>
        <taxon>Bacteria</taxon>
        <taxon>Bacillati</taxon>
        <taxon>Cyanobacteriota</taxon>
        <taxon>Cyanophyceae</taxon>
        <taxon>Nostocales</taxon>
        <taxon>Hapalosiphonaceae</taxon>
        <taxon>Aetokthonos</taxon>
    </lineage>
</organism>
<dbReference type="InterPro" id="IPR036412">
    <property type="entry name" value="HAD-like_sf"/>
</dbReference>
<dbReference type="AlphaFoldDB" id="A0AAP5I237"/>
<dbReference type="PANTHER" id="PTHR42891">
    <property type="entry name" value="D-GLYCERO-BETA-D-MANNO-HEPTOSE-1,7-BISPHOSPHATE 7-PHOSPHATASE"/>
    <property type="match status" value="1"/>
</dbReference>
<keyword evidence="2" id="KW-1185">Reference proteome</keyword>
<protein>
    <submittedName>
        <fullName evidence="1">HAD hydrolase-like protein</fullName>
    </submittedName>
</protein>
<dbReference type="GO" id="GO:0005975">
    <property type="term" value="P:carbohydrate metabolic process"/>
    <property type="evidence" value="ECO:0007669"/>
    <property type="project" value="InterPro"/>
</dbReference>
<dbReference type="RefSeq" id="WP_208344847.1">
    <property type="nucleotide sequence ID" value="NZ_CAWQFN010000546.1"/>
</dbReference>
<accession>A0AAP5I237</accession>
<sequence>MKILFLDLDGTVREPSEEGEKFIGNDYKKQRIIAGVKEAISQYEDWFIIGISNQGGVKSGYKTLDNCIAEQRYTMELIPQIKVVYFCPDMDGLRSYKVEPDNITEYVDEDADLVRSSEDDFKWIASFRKPSPGMVKLALKEYGGLVEDCFMVGDRPEDEQCAKSAGIRFIPAVEWRVQTID</sequence>
<dbReference type="EMBL" id="JAALHA020000001">
    <property type="protein sequence ID" value="MDR9893281.1"/>
    <property type="molecule type" value="Genomic_DNA"/>
</dbReference>